<dbReference type="InterPro" id="IPR049625">
    <property type="entry name" value="Glyco_transf_61_cat"/>
</dbReference>
<evidence type="ECO:0000313" key="3">
    <source>
        <dbReference type="Proteomes" id="UP000324638"/>
    </source>
</evidence>
<dbReference type="AlphaFoldDB" id="A0A5C8D5P2"/>
<dbReference type="GO" id="GO:0016757">
    <property type="term" value="F:glycosyltransferase activity"/>
    <property type="evidence" value="ECO:0007669"/>
    <property type="project" value="InterPro"/>
</dbReference>
<name>A0A5C8D5P2_9SPIR</name>
<comment type="caution">
    <text evidence="2">The sequence shown here is derived from an EMBL/GenBank/DDBJ whole genome shotgun (WGS) entry which is preliminary data.</text>
</comment>
<dbReference type="Proteomes" id="UP000324638">
    <property type="component" value="Unassembled WGS sequence"/>
</dbReference>
<dbReference type="EMBL" id="SAXU01000001">
    <property type="protein sequence ID" value="TXJ20714.1"/>
    <property type="molecule type" value="Genomic_DNA"/>
</dbReference>
<accession>A0A5C8D5P2</accession>
<evidence type="ECO:0000313" key="2">
    <source>
        <dbReference type="EMBL" id="TXJ20714.1"/>
    </source>
</evidence>
<feature type="domain" description="Glycosyltransferase 61 catalytic" evidence="1">
    <location>
        <begin position="118"/>
        <end position="285"/>
    </location>
</feature>
<proteinExistence type="predicted"/>
<protein>
    <submittedName>
        <fullName evidence="2">Glycosyltransferase family 61 protein</fullName>
    </submittedName>
</protein>
<dbReference type="RefSeq" id="WP_147738824.1">
    <property type="nucleotide sequence ID" value="NZ_SAXU01000001.1"/>
</dbReference>
<dbReference type="Pfam" id="PF04577">
    <property type="entry name" value="Glyco_transf_61"/>
    <property type="match status" value="1"/>
</dbReference>
<evidence type="ECO:0000259" key="1">
    <source>
        <dbReference type="Pfam" id="PF04577"/>
    </source>
</evidence>
<reference evidence="2 3" key="1">
    <citation type="journal article" date="1992" name="Lakartidningen">
        <title>[Penicillin V and not amoxicillin is the first choice preparation in acute otitis].</title>
        <authorList>
            <person name="Kamme C."/>
            <person name="Lundgren K."/>
            <person name="Prellner K."/>
        </authorList>
    </citation>
    <scope>NUCLEOTIDE SEQUENCE [LARGE SCALE GENOMIC DNA]</scope>
    <source>
        <strain evidence="2 3">513A</strain>
    </source>
</reference>
<sequence>MDISIYASEDTKKYIMDGIQFFSNSIKSDDLDVAYLENGIIIPIENPFSTKGVGGVVDEKGKIHDYSLRNHISFTVDYTSKPSPNNYYGANPDTNLKNVKYVDEEIMFLGIGFSQRDYGHTILESLSRLWYLLDKDASKYKVALLSPPSKDCIDLLLLFGIVEENIITITEPTKYRNVIIPQNSIAIYCYFNIKFKEIIDRIKDKIEPYNFEKVYFSRKHIHYKRTLHEKPLQDVFINNGYKIFYPEKLSVKEKIAIVKGCKYYAGLNGTNIVHSIFAKEGANIICLLRCNEEPYESYFNMNNNNIICVTSNNLSLPIGGWAGPYIVCGNEYLFKFFDDYNFRYNKKSFLYNNYQILDYIFVWSQIYKEALAKGVYNTIEMSNEQIADNIVKIYYNYMKENTLSKNTLFYIGITTEVGNVNYNNYFEIVIFGIRIIKINLNKYGILKKISWWIPIRKLRDNFRNKIVYSQVSNDEYKNYFIDKILNK</sequence>
<keyword evidence="2" id="KW-0808">Transferase</keyword>
<gene>
    <name evidence="2" type="ORF">EPJ79_06130</name>
</gene>
<organism evidence="2 3">
    <name type="scientific">Brachyspira aalborgi</name>
    <dbReference type="NCBI Taxonomy" id="29522"/>
    <lineage>
        <taxon>Bacteria</taxon>
        <taxon>Pseudomonadati</taxon>
        <taxon>Spirochaetota</taxon>
        <taxon>Spirochaetia</taxon>
        <taxon>Brachyspirales</taxon>
        <taxon>Brachyspiraceae</taxon>
        <taxon>Brachyspira</taxon>
    </lineage>
</organism>